<dbReference type="Gene3D" id="1.50.10.10">
    <property type="match status" value="1"/>
</dbReference>
<name>A0A0D0GTQ8_9SPHI</name>
<dbReference type="InterPro" id="IPR012341">
    <property type="entry name" value="6hp_glycosidase-like_sf"/>
</dbReference>
<dbReference type="RefSeq" id="WP_041880354.1">
    <property type="nucleotide sequence ID" value="NZ_CP157278.1"/>
</dbReference>
<evidence type="ECO:0000313" key="3">
    <source>
        <dbReference type="Proteomes" id="UP000032049"/>
    </source>
</evidence>
<dbReference type="InterPro" id="IPR008928">
    <property type="entry name" value="6-hairpin_glycosidase_sf"/>
</dbReference>
<organism evidence="2 3">
    <name type="scientific">Pedobacter lusitanus</name>
    <dbReference type="NCBI Taxonomy" id="1503925"/>
    <lineage>
        <taxon>Bacteria</taxon>
        <taxon>Pseudomonadati</taxon>
        <taxon>Bacteroidota</taxon>
        <taxon>Sphingobacteriia</taxon>
        <taxon>Sphingobacteriales</taxon>
        <taxon>Sphingobacteriaceae</taxon>
        <taxon>Pedobacter</taxon>
    </lineage>
</organism>
<keyword evidence="3" id="KW-1185">Reference proteome</keyword>
<sequence length="874" mass="100591">MNSKDQLNPEQQRLTSHYDKETNWLKWGPYVSDRQWGTVREDYSYNGEVWDYTTHDMARSKAFRWGEEGLGGFSDDAQNLCVGLALWNGKDAILKERLFGLTNNQGNHGEDVKELYYHLDSSPTHSYMKMLYKYPFQAFPYEALISENAKRDRTQPEFELFDTGLFDHDEYADVFIEYAKNKEEDLLIRYTVFNRSSAAVTLDVIPQLWYRNTWLDGEHGTKPEILNQGNQTLLLRSDSIGDYHCYADGAPQLLFTDNESNNQRLYQAENISRYVKDGINEYIVNGNQDAVNPDNIGTKAGIRYNLTIPAGGNSVIKVRLCKDKVSRPFGDFDDVFALRIQETDTFYAQKQVDTISADEKAMQRQAWAGMFWNKQFYSYDVNKWLNGDNGQPVPPKQRKTGRNSHWKHFVANDILSMPDKWEYPWFAAWDLAFHCISFAPLDPDFAKDQLRLMVSANYMHPSGQLPAYEWDFGDVNPPVHAMATWHVYLADKAVKGKGDINFLVEIFNKLLLNFTWWVNQKDSEGNNIFEGGFLGLDNIGVFNRSQPVPGGGFLEQADGTSWMAMYALDMMQISMELSLNFEVFESMAIKFSEHFLYIAGSISSMGDGSAGLWDEEDGFYYDMLRRPDGSADRLRLRSLVGLIPMFAQVVFDERKWGKLPKLKERLEWFMQQRPDLVQLVSHWTDTKGSDQHLLSLLRGHRMKLLLKRMLDPNEFLSDFGVRSVSRAYCTYPFNYQLDGIDYTVKYIPAESDSGMFGGNSNWRGPMWMPVNYLIIESLKNFQEYYTDDFKVECPTGSGQFLSLKEIAALLSQRLKSIFIRNEAGERPVSGGNPKFNHDPHFKDYILFHEYFNGDNGKGLGASHQTGWTGLIALL</sequence>
<feature type="domain" description="Mannosylglycerate hydrolase MGH1-like glycoside hydrolase" evidence="1">
    <location>
        <begin position="696"/>
        <end position="865"/>
    </location>
</feature>
<dbReference type="GO" id="GO:0009311">
    <property type="term" value="P:oligosaccharide metabolic process"/>
    <property type="evidence" value="ECO:0007669"/>
    <property type="project" value="InterPro"/>
</dbReference>
<dbReference type="PANTHER" id="PTHR10412">
    <property type="entry name" value="MANNOSYL-OLIGOSACCHARIDE GLUCOSIDASE"/>
    <property type="match status" value="1"/>
</dbReference>
<dbReference type="InterPro" id="IPR054491">
    <property type="entry name" value="MGH1-like_GH"/>
</dbReference>
<comment type="caution">
    <text evidence="2">The sequence shown here is derived from an EMBL/GenBank/DDBJ whole genome shotgun (WGS) entry which is preliminary data.</text>
</comment>
<dbReference type="PANTHER" id="PTHR10412:SF10">
    <property type="entry name" value="GLYCOSYL HYDROLASE FAMILY 63 C-TERMINAL DOMAIN-CONTAINING PROTEIN"/>
    <property type="match status" value="1"/>
</dbReference>
<protein>
    <submittedName>
        <fullName evidence="2">Glucosidase</fullName>
    </submittedName>
</protein>
<dbReference type="Pfam" id="PF22422">
    <property type="entry name" value="MGH1-like_GH"/>
    <property type="match status" value="2"/>
</dbReference>
<proteinExistence type="predicted"/>
<evidence type="ECO:0000313" key="2">
    <source>
        <dbReference type="EMBL" id="KIO77791.1"/>
    </source>
</evidence>
<reference evidence="2 3" key="1">
    <citation type="submission" date="2015-01" db="EMBL/GenBank/DDBJ databases">
        <title>Draft genome sequence of Pedobacter sp. NL19 isolated from sludge of an effluent treatment pond in an abandoned uranium mine.</title>
        <authorList>
            <person name="Santos T."/>
            <person name="Caetano T."/>
            <person name="Covas C."/>
            <person name="Cruz A."/>
            <person name="Mendo S."/>
        </authorList>
    </citation>
    <scope>NUCLEOTIDE SEQUENCE [LARGE SCALE GENOMIC DNA]</scope>
    <source>
        <strain evidence="2 3">NL19</strain>
    </source>
</reference>
<dbReference type="SUPFAM" id="SSF48208">
    <property type="entry name" value="Six-hairpin glycosidases"/>
    <property type="match status" value="1"/>
</dbReference>
<accession>A0A0D0GTQ8</accession>
<feature type="domain" description="Mannosylglycerate hydrolase MGH1-like glycoside hydrolase" evidence="1">
    <location>
        <begin position="423"/>
        <end position="527"/>
    </location>
</feature>
<dbReference type="EMBL" id="JXRA01000029">
    <property type="protein sequence ID" value="KIO77791.1"/>
    <property type="molecule type" value="Genomic_DNA"/>
</dbReference>
<dbReference type="InterPro" id="IPR004888">
    <property type="entry name" value="Glycoside_hydrolase_63"/>
</dbReference>
<dbReference type="Proteomes" id="UP000032049">
    <property type="component" value="Unassembled WGS sequence"/>
</dbReference>
<evidence type="ECO:0000259" key="1">
    <source>
        <dbReference type="Pfam" id="PF22422"/>
    </source>
</evidence>
<dbReference type="GO" id="GO:0004573">
    <property type="term" value="F:Glc3Man9GlcNAc2 oligosaccharide glucosidase activity"/>
    <property type="evidence" value="ECO:0007669"/>
    <property type="project" value="InterPro"/>
</dbReference>
<dbReference type="OrthoDB" id="9781878at2"/>
<gene>
    <name evidence="2" type="ORF">TH53_07675</name>
</gene>
<dbReference type="STRING" id="1503925.TH53_07675"/>
<dbReference type="AlphaFoldDB" id="A0A0D0GTQ8"/>